<evidence type="ECO:0000259" key="9">
    <source>
        <dbReference type="PROSITE" id="PS50157"/>
    </source>
</evidence>
<evidence type="ECO:0000256" key="4">
    <source>
        <dbReference type="ARBA" id="ARBA00022771"/>
    </source>
</evidence>
<dbReference type="Proteomes" id="UP000479190">
    <property type="component" value="Unassembled WGS sequence"/>
</dbReference>
<keyword evidence="5" id="KW-0862">Zinc</keyword>
<keyword evidence="7" id="KW-0539">Nucleus</keyword>
<dbReference type="Gene3D" id="3.30.160.60">
    <property type="entry name" value="Classic Zinc Finger"/>
    <property type="match status" value="1"/>
</dbReference>
<protein>
    <recommendedName>
        <fullName evidence="9">C2H2-type domain-containing protein</fullName>
    </recommendedName>
</protein>
<evidence type="ECO:0000313" key="11">
    <source>
        <dbReference type="Proteomes" id="UP000479190"/>
    </source>
</evidence>
<reference evidence="10 11" key="1">
    <citation type="submission" date="2020-02" db="EMBL/GenBank/DDBJ databases">
        <authorList>
            <person name="Ferguson B K."/>
        </authorList>
    </citation>
    <scope>NUCLEOTIDE SEQUENCE [LARGE SCALE GENOMIC DNA]</scope>
</reference>
<gene>
    <name evidence="10" type="ORF">TBRA_LOCUS9763</name>
</gene>
<keyword evidence="3" id="KW-0677">Repeat</keyword>
<dbReference type="GO" id="GO:0008270">
    <property type="term" value="F:zinc ion binding"/>
    <property type="evidence" value="ECO:0007669"/>
    <property type="project" value="UniProtKB-KW"/>
</dbReference>
<keyword evidence="11" id="KW-1185">Reference proteome</keyword>
<name>A0A6H5IKJ4_9HYME</name>
<dbReference type="OrthoDB" id="10406730at2759"/>
<keyword evidence="4 8" id="KW-0863">Zinc-finger</keyword>
<dbReference type="AlphaFoldDB" id="A0A6H5IKJ4"/>
<dbReference type="InterPro" id="IPR036236">
    <property type="entry name" value="Znf_C2H2_sf"/>
</dbReference>
<keyword evidence="2" id="KW-0479">Metal-binding</keyword>
<dbReference type="GO" id="GO:0000978">
    <property type="term" value="F:RNA polymerase II cis-regulatory region sequence-specific DNA binding"/>
    <property type="evidence" value="ECO:0007669"/>
    <property type="project" value="TreeGrafter"/>
</dbReference>
<evidence type="ECO:0000256" key="1">
    <source>
        <dbReference type="ARBA" id="ARBA00004123"/>
    </source>
</evidence>
<dbReference type="EMBL" id="CADCXV010000882">
    <property type="protein sequence ID" value="CAB0037962.1"/>
    <property type="molecule type" value="Genomic_DNA"/>
</dbReference>
<dbReference type="PANTHER" id="PTHR24404:SF114">
    <property type="entry name" value="KLUMPFUSS, ISOFORM B-RELATED"/>
    <property type="match status" value="1"/>
</dbReference>
<sequence length="395" mass="45727">MFEREGVILEHDLNSTSTIETYPTDACVCNHTSNEQNETSMTMIESSVLAGSYDRGVPLRTVGLLHRGGTIHEDRKDYASDVCERKFGHRSSLVFHQKTIHEGRKDYACDKCEKKFGDESHLHRRAAIRVIVFEAHRRPSTLYVQNNSCTIQCRLYSLALEIVTRGRRWTIKFAEFDRVGTTLHPACIYRAEFVGKTSHTSAAETREGVKEEPSDMSLTENDWDTVDEKPDLKNFQLLPVLEDNSHHWKSKLHNWMDAAERVIAEAQQSQTTDDFHRVVAEARQLRKKFYLGVLNAQEPLDEGRKLELRRNYLETADEFRMAWLAHINAIGDRAKKLYGNMRQYSIARSKDPMRKLRAIDVALALKAIVQRLEYEYEYIQSQMADEDAVQYHLDK</sequence>
<evidence type="ECO:0000256" key="8">
    <source>
        <dbReference type="PROSITE-ProRule" id="PRU00042"/>
    </source>
</evidence>
<evidence type="ECO:0000256" key="5">
    <source>
        <dbReference type="ARBA" id="ARBA00022833"/>
    </source>
</evidence>
<dbReference type="PANTHER" id="PTHR24404">
    <property type="entry name" value="ZINC FINGER PROTEIN"/>
    <property type="match status" value="1"/>
</dbReference>
<dbReference type="InterPro" id="IPR013087">
    <property type="entry name" value="Znf_C2H2_type"/>
</dbReference>
<evidence type="ECO:0000256" key="6">
    <source>
        <dbReference type="ARBA" id="ARBA00023125"/>
    </source>
</evidence>
<evidence type="ECO:0000256" key="7">
    <source>
        <dbReference type="ARBA" id="ARBA00023242"/>
    </source>
</evidence>
<dbReference type="GO" id="GO:0005634">
    <property type="term" value="C:nucleus"/>
    <property type="evidence" value="ECO:0007669"/>
    <property type="project" value="UniProtKB-SubCell"/>
</dbReference>
<dbReference type="GO" id="GO:0006357">
    <property type="term" value="P:regulation of transcription by RNA polymerase II"/>
    <property type="evidence" value="ECO:0007669"/>
    <property type="project" value="TreeGrafter"/>
</dbReference>
<evidence type="ECO:0000256" key="3">
    <source>
        <dbReference type="ARBA" id="ARBA00022737"/>
    </source>
</evidence>
<accession>A0A6H5IKJ4</accession>
<dbReference type="PROSITE" id="PS50157">
    <property type="entry name" value="ZINC_FINGER_C2H2_2"/>
    <property type="match status" value="1"/>
</dbReference>
<dbReference type="InterPro" id="IPR050589">
    <property type="entry name" value="Ikaros_C2H2-ZF"/>
</dbReference>
<feature type="domain" description="C2H2-type" evidence="9">
    <location>
        <begin position="78"/>
        <end position="106"/>
    </location>
</feature>
<dbReference type="GO" id="GO:0003700">
    <property type="term" value="F:DNA-binding transcription factor activity"/>
    <property type="evidence" value="ECO:0007669"/>
    <property type="project" value="TreeGrafter"/>
</dbReference>
<proteinExistence type="predicted"/>
<keyword evidence="6" id="KW-0238">DNA-binding</keyword>
<evidence type="ECO:0000313" key="10">
    <source>
        <dbReference type="EMBL" id="CAB0037962.1"/>
    </source>
</evidence>
<comment type="subcellular location">
    <subcellularLocation>
        <location evidence="1">Nucleus</location>
    </subcellularLocation>
</comment>
<evidence type="ECO:0000256" key="2">
    <source>
        <dbReference type="ARBA" id="ARBA00022723"/>
    </source>
</evidence>
<organism evidence="10 11">
    <name type="scientific">Trichogramma brassicae</name>
    <dbReference type="NCBI Taxonomy" id="86971"/>
    <lineage>
        <taxon>Eukaryota</taxon>
        <taxon>Metazoa</taxon>
        <taxon>Ecdysozoa</taxon>
        <taxon>Arthropoda</taxon>
        <taxon>Hexapoda</taxon>
        <taxon>Insecta</taxon>
        <taxon>Pterygota</taxon>
        <taxon>Neoptera</taxon>
        <taxon>Endopterygota</taxon>
        <taxon>Hymenoptera</taxon>
        <taxon>Apocrita</taxon>
        <taxon>Proctotrupomorpha</taxon>
        <taxon>Chalcidoidea</taxon>
        <taxon>Trichogrammatidae</taxon>
        <taxon>Trichogramma</taxon>
    </lineage>
</organism>
<dbReference type="SUPFAM" id="SSF57667">
    <property type="entry name" value="beta-beta-alpha zinc fingers"/>
    <property type="match status" value="1"/>
</dbReference>